<comment type="caution">
    <text evidence="1">The sequence shown here is derived from an EMBL/GenBank/DDBJ whole genome shotgun (WGS) entry which is preliminary data.</text>
</comment>
<dbReference type="Pfam" id="PF13646">
    <property type="entry name" value="HEAT_2"/>
    <property type="match status" value="1"/>
</dbReference>
<dbReference type="RefSeq" id="WP_209351299.1">
    <property type="nucleotide sequence ID" value="NZ_JAGIYZ010000006.1"/>
</dbReference>
<proteinExistence type="predicted"/>
<accession>A0ABS4ARD4</accession>
<dbReference type="Proteomes" id="UP000680815">
    <property type="component" value="Unassembled WGS sequence"/>
</dbReference>
<evidence type="ECO:0000313" key="2">
    <source>
        <dbReference type="Proteomes" id="UP000680815"/>
    </source>
</evidence>
<protein>
    <submittedName>
        <fullName evidence="1">HEAT repeat domain-containing protein</fullName>
    </submittedName>
</protein>
<name>A0ABS4ARD4_9PROT</name>
<gene>
    <name evidence="1" type="ORF">J5Y09_08410</name>
</gene>
<evidence type="ECO:0000313" key="1">
    <source>
        <dbReference type="EMBL" id="MBP0463930.1"/>
    </source>
</evidence>
<dbReference type="SUPFAM" id="SSF48371">
    <property type="entry name" value="ARM repeat"/>
    <property type="match status" value="1"/>
</dbReference>
<dbReference type="Gene3D" id="1.25.10.10">
    <property type="entry name" value="Leucine-rich Repeat Variant"/>
    <property type="match status" value="1"/>
</dbReference>
<organism evidence="1 2">
    <name type="scientific">Roseomonas nitratireducens</name>
    <dbReference type="NCBI Taxonomy" id="2820810"/>
    <lineage>
        <taxon>Bacteria</taxon>
        <taxon>Pseudomonadati</taxon>
        <taxon>Pseudomonadota</taxon>
        <taxon>Alphaproteobacteria</taxon>
        <taxon>Acetobacterales</taxon>
        <taxon>Roseomonadaceae</taxon>
        <taxon>Roseomonas</taxon>
    </lineage>
</organism>
<dbReference type="InterPro" id="IPR016024">
    <property type="entry name" value="ARM-type_fold"/>
</dbReference>
<dbReference type="EMBL" id="JAGIYZ010000006">
    <property type="protein sequence ID" value="MBP0463930.1"/>
    <property type="molecule type" value="Genomic_DNA"/>
</dbReference>
<sequence>MAFDRDAPPDRRREAALACAGDVTAAPALLAALPGEPVAVVRDAIVTALAATGDPAAAEGLAALVGSEDAALRNAALDGLRRMPAEVALPPLLGLLGRPDADLRLLATGVLSAFPAGTVRGTLHAVLAQDPEANVGLAAVEVLAQAGSIEDADALRGFAARFEHEPMVRFAVRAALGQIGAAP</sequence>
<reference evidence="1 2" key="1">
    <citation type="submission" date="2021-03" db="EMBL/GenBank/DDBJ databases">
        <authorList>
            <person name="So Y."/>
        </authorList>
    </citation>
    <scope>NUCLEOTIDE SEQUENCE [LARGE SCALE GENOMIC DNA]</scope>
    <source>
        <strain evidence="1 2">PWR1</strain>
    </source>
</reference>
<keyword evidence="2" id="KW-1185">Reference proteome</keyword>
<dbReference type="InterPro" id="IPR011989">
    <property type="entry name" value="ARM-like"/>
</dbReference>